<evidence type="ECO:0000256" key="7">
    <source>
        <dbReference type="SAM" id="SignalP"/>
    </source>
</evidence>
<evidence type="ECO:0000313" key="10">
    <source>
        <dbReference type="Proteomes" id="UP001329151"/>
    </source>
</evidence>
<organism evidence="9 10">
    <name type="scientific">Limnobacter thiooxidans</name>
    <dbReference type="NCBI Taxonomy" id="131080"/>
    <lineage>
        <taxon>Bacteria</taxon>
        <taxon>Pseudomonadati</taxon>
        <taxon>Pseudomonadota</taxon>
        <taxon>Betaproteobacteria</taxon>
        <taxon>Burkholderiales</taxon>
        <taxon>Burkholderiaceae</taxon>
        <taxon>Limnobacter</taxon>
    </lineage>
</organism>
<evidence type="ECO:0000256" key="5">
    <source>
        <dbReference type="ARBA" id="ARBA00023049"/>
    </source>
</evidence>
<proteinExistence type="inferred from homology"/>
<evidence type="ECO:0000256" key="3">
    <source>
        <dbReference type="ARBA" id="ARBA00022801"/>
    </source>
</evidence>
<keyword evidence="3 6" id="KW-0378">Hydrolase</keyword>
<keyword evidence="4 6" id="KW-0862">Zinc</keyword>
<evidence type="ECO:0000256" key="2">
    <source>
        <dbReference type="ARBA" id="ARBA00022723"/>
    </source>
</evidence>
<keyword evidence="5 6" id="KW-0482">Metalloprotease</keyword>
<dbReference type="Pfam" id="PF01435">
    <property type="entry name" value="Peptidase_M48"/>
    <property type="match status" value="1"/>
</dbReference>
<dbReference type="GO" id="GO:0004222">
    <property type="term" value="F:metalloendopeptidase activity"/>
    <property type="evidence" value="ECO:0007669"/>
    <property type="project" value="InterPro"/>
</dbReference>
<sequence length="199" mass="21891">MSGFSRSILAGLCALCAFLGLSGFTSSTWAATRSDVDDAIVQLGRAVPSMKIQVELTKTWSRAYITDRIDGALLTMDPDFLNRLTADGVLFVIAHEYAHVYLEHQKKLGIKAMELAGMPTPDMAFDAIESKPATMEKLHAMNRQFELDADEAATKWLAQLGLSACTEDVLRSIDGADMMMPVVPSHPGYYSRKQVICRK</sequence>
<dbReference type="AlphaFoldDB" id="A0AA86JDV2"/>
<feature type="domain" description="Peptidase M48" evidence="8">
    <location>
        <begin position="37"/>
        <end position="188"/>
    </location>
</feature>
<dbReference type="EMBL" id="AP028947">
    <property type="protein sequence ID" value="BET25071.1"/>
    <property type="molecule type" value="Genomic_DNA"/>
</dbReference>
<dbReference type="GO" id="GO:0046872">
    <property type="term" value="F:metal ion binding"/>
    <property type="evidence" value="ECO:0007669"/>
    <property type="project" value="UniProtKB-KW"/>
</dbReference>
<evidence type="ECO:0000313" key="9">
    <source>
        <dbReference type="EMBL" id="BET25071.1"/>
    </source>
</evidence>
<dbReference type="KEGG" id="lto:RGQ30_05720"/>
<dbReference type="GO" id="GO:0006508">
    <property type="term" value="P:proteolysis"/>
    <property type="evidence" value="ECO:0007669"/>
    <property type="project" value="UniProtKB-KW"/>
</dbReference>
<keyword evidence="1 6" id="KW-0645">Protease</keyword>
<evidence type="ECO:0000256" key="4">
    <source>
        <dbReference type="ARBA" id="ARBA00022833"/>
    </source>
</evidence>
<comment type="cofactor">
    <cofactor evidence="6">
        <name>Zn(2+)</name>
        <dbReference type="ChEBI" id="CHEBI:29105"/>
    </cofactor>
    <text evidence="6">Binds 1 zinc ion per subunit.</text>
</comment>
<dbReference type="InterPro" id="IPR001915">
    <property type="entry name" value="Peptidase_M48"/>
</dbReference>
<keyword evidence="2" id="KW-0479">Metal-binding</keyword>
<evidence type="ECO:0000259" key="8">
    <source>
        <dbReference type="Pfam" id="PF01435"/>
    </source>
</evidence>
<reference evidence="9 10" key="1">
    <citation type="submission" date="2023-10" db="EMBL/GenBank/DDBJ databases">
        <title>Complete Genome Sequence of Limnobacter thiooxidans CS-K2T, Isolated from freshwater lake sediments in Bavaria, Germany.</title>
        <authorList>
            <person name="Naruki M."/>
            <person name="Watanabe A."/>
            <person name="Warashina T."/>
            <person name="Morita T."/>
            <person name="Arakawa K."/>
        </authorList>
    </citation>
    <scope>NUCLEOTIDE SEQUENCE [LARGE SCALE GENOMIC DNA]</scope>
    <source>
        <strain evidence="9 10">CS-K2</strain>
    </source>
</reference>
<dbReference type="Proteomes" id="UP001329151">
    <property type="component" value="Chromosome"/>
</dbReference>
<gene>
    <name evidence="9" type="ORF">RGQ30_05720</name>
</gene>
<feature type="chain" id="PRO_5047197152" description="Peptidase M48 domain-containing protein" evidence="7">
    <location>
        <begin position="31"/>
        <end position="199"/>
    </location>
</feature>
<evidence type="ECO:0000256" key="1">
    <source>
        <dbReference type="ARBA" id="ARBA00022670"/>
    </source>
</evidence>
<keyword evidence="7" id="KW-0732">Signal</keyword>
<accession>A0AA86JDV2</accession>
<dbReference type="RefSeq" id="WP_130558416.1">
    <property type="nucleotide sequence ID" value="NZ_AP028947.1"/>
</dbReference>
<evidence type="ECO:0000256" key="6">
    <source>
        <dbReference type="RuleBase" id="RU003983"/>
    </source>
</evidence>
<comment type="similarity">
    <text evidence="6">Belongs to the peptidase M48 family.</text>
</comment>
<protein>
    <recommendedName>
        <fullName evidence="8">Peptidase M48 domain-containing protein</fullName>
    </recommendedName>
</protein>
<name>A0AA86JDV2_9BURK</name>
<feature type="signal peptide" evidence="7">
    <location>
        <begin position="1"/>
        <end position="30"/>
    </location>
</feature>
<keyword evidence="10" id="KW-1185">Reference proteome</keyword>